<organism evidence="1 2">
    <name type="scientific">Holotrichia oblita</name>
    <name type="common">Chafer beetle</name>
    <dbReference type="NCBI Taxonomy" id="644536"/>
    <lineage>
        <taxon>Eukaryota</taxon>
        <taxon>Metazoa</taxon>
        <taxon>Ecdysozoa</taxon>
        <taxon>Arthropoda</taxon>
        <taxon>Hexapoda</taxon>
        <taxon>Insecta</taxon>
        <taxon>Pterygota</taxon>
        <taxon>Neoptera</taxon>
        <taxon>Endopterygota</taxon>
        <taxon>Coleoptera</taxon>
        <taxon>Polyphaga</taxon>
        <taxon>Scarabaeiformia</taxon>
        <taxon>Scarabaeidae</taxon>
        <taxon>Melolonthinae</taxon>
        <taxon>Holotrichia</taxon>
    </lineage>
</organism>
<proteinExistence type="predicted"/>
<name>A0ACB9T1F8_HOLOL</name>
<accession>A0ACB9T1F8</accession>
<reference evidence="1" key="1">
    <citation type="submission" date="2022-04" db="EMBL/GenBank/DDBJ databases">
        <title>Chromosome-scale genome assembly of Holotrichia oblita Faldermann.</title>
        <authorList>
            <person name="Rongchong L."/>
        </authorList>
    </citation>
    <scope>NUCLEOTIDE SEQUENCE</scope>
    <source>
        <strain evidence="1">81SQS9</strain>
    </source>
</reference>
<dbReference type="Proteomes" id="UP001056778">
    <property type="component" value="Chromosome 5"/>
</dbReference>
<comment type="caution">
    <text evidence="1">The sequence shown here is derived from an EMBL/GenBank/DDBJ whole genome shotgun (WGS) entry which is preliminary data.</text>
</comment>
<dbReference type="EMBL" id="CM043019">
    <property type="protein sequence ID" value="KAI4460631.1"/>
    <property type="molecule type" value="Genomic_DNA"/>
</dbReference>
<sequence length="344" mass="39041">MTLTGVELSPYRDVGFSYRGGERGRGNYTAMTNACDVCGQKKVEEHEEDYLVNRDVPQSVKIGLGFETALALAGRGARIIIADKNDATESIRKIQEETNNKNLTYKYVDLSSLTSIRKFAKEINEEESRLDILINNAGASGFRNKFTEDGLQLGIQVNHFGPFLLTHLLIDLLKKSAPSRIIFVSSICAFLNNLKIENLNAKSEMMFDACAEVCLYGNTKLMNVITANILGDKLREYGVTTYSVHPGLVNTPIYRNFKGENALHLWKFFMYRILLPLYGKTPCEGAQTQIECALSRELEKETGKYYIDCRPFLFPWKVANKEFCQELWKKSEELVHLQESEKIL</sequence>
<evidence type="ECO:0000313" key="2">
    <source>
        <dbReference type="Proteomes" id="UP001056778"/>
    </source>
</evidence>
<evidence type="ECO:0000313" key="1">
    <source>
        <dbReference type="EMBL" id="KAI4460631.1"/>
    </source>
</evidence>
<keyword evidence="2" id="KW-1185">Reference proteome</keyword>
<protein>
    <submittedName>
        <fullName evidence="1">Phosphatidylinositol-glycan biosynthesis class f protein-related</fullName>
    </submittedName>
</protein>
<gene>
    <name evidence="1" type="ORF">MML48_5g00017902</name>
</gene>